<dbReference type="SMART" id="SM00363">
    <property type="entry name" value="S4"/>
    <property type="match status" value="1"/>
</dbReference>
<dbReference type="PROSITE" id="PS50889">
    <property type="entry name" value="S4"/>
    <property type="match status" value="1"/>
</dbReference>
<evidence type="ECO:0000256" key="1">
    <source>
        <dbReference type="ARBA" id="ARBA00008348"/>
    </source>
</evidence>
<dbReference type="PANTHER" id="PTHR47683:SF2">
    <property type="entry name" value="RNA-BINDING S4 DOMAIN-CONTAINING PROTEIN"/>
    <property type="match status" value="1"/>
</dbReference>
<dbReference type="RefSeq" id="WP_069701806.1">
    <property type="nucleotide sequence ID" value="NZ_MJAT01000012.1"/>
</dbReference>
<dbReference type="InterPro" id="IPR036986">
    <property type="entry name" value="S4_RNA-bd_sf"/>
</dbReference>
<dbReference type="InterPro" id="IPR002942">
    <property type="entry name" value="S4_RNA-bd"/>
</dbReference>
<evidence type="ECO:0000256" key="3">
    <source>
        <dbReference type="ARBA" id="ARBA00023235"/>
    </source>
</evidence>
<organism evidence="7 8">
    <name type="scientific">Desulfuribacillus stibiiarsenatis</name>
    <dbReference type="NCBI Taxonomy" id="1390249"/>
    <lineage>
        <taxon>Bacteria</taxon>
        <taxon>Bacillati</taxon>
        <taxon>Bacillota</taxon>
        <taxon>Desulfuribacillia</taxon>
        <taxon>Desulfuribacillales</taxon>
        <taxon>Desulfuribacillaceae</taxon>
        <taxon>Desulfuribacillus</taxon>
    </lineage>
</organism>
<dbReference type="PROSITE" id="PS01149">
    <property type="entry name" value="PSI_RSU"/>
    <property type="match status" value="1"/>
</dbReference>
<dbReference type="InterPro" id="IPR050343">
    <property type="entry name" value="RsuA_PseudoU_synthase"/>
</dbReference>
<evidence type="ECO:0000313" key="7">
    <source>
        <dbReference type="EMBL" id="OEH85722.1"/>
    </source>
</evidence>
<comment type="similarity">
    <text evidence="1 5">Belongs to the pseudouridine synthase RsuA family.</text>
</comment>
<dbReference type="NCBIfam" id="TIGR00093">
    <property type="entry name" value="pseudouridine synthase"/>
    <property type="match status" value="1"/>
</dbReference>
<evidence type="ECO:0000256" key="2">
    <source>
        <dbReference type="ARBA" id="ARBA00022884"/>
    </source>
</evidence>
<dbReference type="OrthoDB" id="9807213at2"/>
<name>A0A1E5L6D3_9FIRM</name>
<dbReference type="GO" id="GO:0120159">
    <property type="term" value="F:rRNA pseudouridine synthase activity"/>
    <property type="evidence" value="ECO:0007669"/>
    <property type="project" value="UniProtKB-ARBA"/>
</dbReference>
<evidence type="ECO:0000256" key="5">
    <source>
        <dbReference type="RuleBase" id="RU003887"/>
    </source>
</evidence>
<feature type="domain" description="RNA-binding S4" evidence="6">
    <location>
        <begin position="2"/>
        <end position="60"/>
    </location>
</feature>
<dbReference type="InterPro" id="IPR006145">
    <property type="entry name" value="PsdUridine_synth_RsuA/RluA"/>
</dbReference>
<evidence type="ECO:0000313" key="8">
    <source>
        <dbReference type="Proteomes" id="UP000095255"/>
    </source>
</evidence>
<gene>
    <name evidence="7" type="ORF">BHU72_02705</name>
</gene>
<dbReference type="AlphaFoldDB" id="A0A1E5L6D3"/>
<proteinExistence type="inferred from homology"/>
<dbReference type="Gene3D" id="3.10.290.10">
    <property type="entry name" value="RNA-binding S4 domain"/>
    <property type="match status" value="1"/>
</dbReference>
<dbReference type="GO" id="GO:0000455">
    <property type="term" value="P:enzyme-directed rRNA pseudouridine synthesis"/>
    <property type="evidence" value="ECO:0007669"/>
    <property type="project" value="UniProtKB-ARBA"/>
</dbReference>
<sequence>MERLQKYMAACGVASRRKCEELIESGQVTVNGQTITELGFRVDPIMDLIHVNGQPLHKENKKYIMLHKPRGYVTTVTDPQNRKTVIDLLDNIEERLFPVGRLDYDTSGLLLLTNDGDLAYKLTHPSFELEKEYVAKVLGKPHENALNALRKGVMLEDGITAPAKVELLECDANFSKIKIIIHEGRNRQVRRMFDYIKHPVRRLMREKVGFLTLEGLDIGNYRDLTSEEVTRLFNELAKERE</sequence>
<dbReference type="Gene3D" id="3.30.70.1560">
    <property type="entry name" value="Alpha-L RNA-binding motif"/>
    <property type="match status" value="1"/>
</dbReference>
<dbReference type="FunFam" id="3.10.290.10:FF:000003">
    <property type="entry name" value="Pseudouridine synthase"/>
    <property type="match status" value="1"/>
</dbReference>
<keyword evidence="8" id="KW-1185">Reference proteome</keyword>
<keyword evidence="2 4" id="KW-0694">RNA-binding</keyword>
<dbReference type="InterPro" id="IPR000748">
    <property type="entry name" value="PsdUridine_synth_RsuA/RluB/E/F"/>
</dbReference>
<accession>A0A1E5L6D3</accession>
<comment type="caution">
    <text evidence="7">The sequence shown here is derived from an EMBL/GenBank/DDBJ whole genome shotgun (WGS) entry which is preliminary data.</text>
</comment>
<evidence type="ECO:0000259" key="6">
    <source>
        <dbReference type="SMART" id="SM00363"/>
    </source>
</evidence>
<protein>
    <recommendedName>
        <fullName evidence="5">Pseudouridine synthase</fullName>
        <ecNumber evidence="5">5.4.99.-</ecNumber>
    </recommendedName>
</protein>
<dbReference type="EC" id="5.4.99.-" evidence="5"/>
<dbReference type="InterPro" id="IPR020094">
    <property type="entry name" value="TruA/RsuA/RluB/E/F_N"/>
</dbReference>
<dbReference type="InterPro" id="IPR020103">
    <property type="entry name" value="PsdUridine_synth_cat_dom_sf"/>
</dbReference>
<dbReference type="GO" id="GO:0005829">
    <property type="term" value="C:cytosol"/>
    <property type="evidence" value="ECO:0007669"/>
    <property type="project" value="UniProtKB-ARBA"/>
</dbReference>
<dbReference type="SUPFAM" id="SSF55120">
    <property type="entry name" value="Pseudouridine synthase"/>
    <property type="match status" value="1"/>
</dbReference>
<dbReference type="FunFam" id="3.30.70.1560:FF:000001">
    <property type="entry name" value="Pseudouridine synthase"/>
    <property type="match status" value="1"/>
</dbReference>
<dbReference type="GO" id="GO:0003723">
    <property type="term" value="F:RNA binding"/>
    <property type="evidence" value="ECO:0007669"/>
    <property type="project" value="UniProtKB-KW"/>
</dbReference>
<dbReference type="Proteomes" id="UP000095255">
    <property type="component" value="Unassembled WGS sequence"/>
</dbReference>
<keyword evidence="3 5" id="KW-0413">Isomerase</keyword>
<dbReference type="PANTHER" id="PTHR47683">
    <property type="entry name" value="PSEUDOURIDINE SYNTHASE FAMILY PROTEIN-RELATED"/>
    <property type="match status" value="1"/>
</dbReference>
<dbReference type="Gene3D" id="3.30.70.580">
    <property type="entry name" value="Pseudouridine synthase I, catalytic domain, N-terminal subdomain"/>
    <property type="match status" value="1"/>
</dbReference>
<dbReference type="STRING" id="1390249.BHU72_02705"/>
<evidence type="ECO:0000256" key="4">
    <source>
        <dbReference type="PROSITE-ProRule" id="PRU00182"/>
    </source>
</evidence>
<dbReference type="Pfam" id="PF00849">
    <property type="entry name" value="PseudoU_synth_2"/>
    <property type="match status" value="1"/>
</dbReference>
<dbReference type="CDD" id="cd02870">
    <property type="entry name" value="PseudoU_synth_RsuA_like"/>
    <property type="match status" value="1"/>
</dbReference>
<dbReference type="InterPro" id="IPR018496">
    <property type="entry name" value="PsdUridine_synth_RsuA/RluB_CS"/>
</dbReference>
<reference evidence="7 8" key="1">
    <citation type="submission" date="2016-09" db="EMBL/GenBank/DDBJ databases">
        <title>Desulfuribacillus arsenicus sp. nov., an obligately anaerobic, dissimilatory arsenic- and antimonate-reducing bacterium isolated from anoxic sediments.</title>
        <authorList>
            <person name="Abin C.A."/>
            <person name="Hollibaugh J.T."/>
        </authorList>
    </citation>
    <scope>NUCLEOTIDE SEQUENCE [LARGE SCALE GENOMIC DNA]</scope>
    <source>
        <strain evidence="7 8">MLFW-2</strain>
    </source>
</reference>
<dbReference type="SUPFAM" id="SSF55174">
    <property type="entry name" value="Alpha-L RNA-binding motif"/>
    <property type="match status" value="1"/>
</dbReference>
<dbReference type="InterPro" id="IPR042092">
    <property type="entry name" value="PsdUridine_s_RsuA/RluB/E/F_cat"/>
</dbReference>
<dbReference type="EMBL" id="MJAT01000012">
    <property type="protein sequence ID" value="OEH85722.1"/>
    <property type="molecule type" value="Genomic_DNA"/>
</dbReference>
<dbReference type="Pfam" id="PF01479">
    <property type="entry name" value="S4"/>
    <property type="match status" value="1"/>
</dbReference>
<dbReference type="CDD" id="cd00165">
    <property type="entry name" value="S4"/>
    <property type="match status" value="1"/>
</dbReference>